<gene>
    <name evidence="2" type="ORF">FRC98_01505</name>
</gene>
<dbReference type="AlphaFoldDB" id="A0A5C6XB11"/>
<dbReference type="InterPro" id="IPR011050">
    <property type="entry name" value="Pectin_lyase_fold/virulence"/>
</dbReference>
<protein>
    <submittedName>
        <fullName evidence="2">Uncharacterized protein</fullName>
    </submittedName>
</protein>
<evidence type="ECO:0000256" key="1">
    <source>
        <dbReference type="SAM" id="MobiDB-lite"/>
    </source>
</evidence>
<dbReference type="RefSeq" id="WP_146979539.1">
    <property type="nucleotide sequence ID" value="NZ_VOSM01000001.1"/>
</dbReference>
<dbReference type="PROSITE" id="PS51257">
    <property type="entry name" value="PROKAR_LIPOPROTEIN"/>
    <property type="match status" value="1"/>
</dbReference>
<feature type="region of interest" description="Disordered" evidence="1">
    <location>
        <begin position="54"/>
        <end position="75"/>
    </location>
</feature>
<proteinExistence type="predicted"/>
<dbReference type="Proteomes" id="UP000321412">
    <property type="component" value="Unassembled WGS sequence"/>
</dbReference>
<keyword evidence="3" id="KW-1185">Reference proteome</keyword>
<dbReference type="SUPFAM" id="SSF51126">
    <property type="entry name" value="Pectin lyase-like"/>
    <property type="match status" value="1"/>
</dbReference>
<sequence length="568" mass="63125">MKPLDWPHLPFWRWTLLAGALLWTSGCSETPADANPAPDADVALEDVFEPIDAAGEDVGSAPDAEERPEPGPGSWRLPEGYYVPAKMEMTLVHPRPEAAEWAYSKNAHPGVRWEIPIVVQGGAWPFQYAIVDDGGAEGLQIGGELMREEVDGFIVHRVTPEYGVLWWNDPQEGDYDVTLRVSDQDGSTLDVEVSLRVGEDGWIFVDGSSGSPEGDGSLDAPFASVDQIHALGEAAAGHRVYVGGVVPMDGNRDNGNLRIADDTPTPAVWVGWPGRSGVLEAYEGKIVLDRPDFYMANLEHRHHEDYFPMEDSYLHMITVWYDTDRYTVHDVEFTRFQGVGTNVNLGNSSIMMLTKNDNGRNHVAVVNNTLSGPNGIMTSSYQLRHSVFEKNRAVDAVFTVADGSVWSIIYIKSGNNEYVTLRANEFVENNAWPNRKSALGVLRARNIELAYNTIHTPYDSGRTGALTLWTNSALSDYGWRSETPVWIYRNSLRQRISYEGDPVVNLPDGTVITERNILDEGSWPTSSKIVDLENLDEGEYFDEGMKLTGEHREERLGRWGAEIAVPVD</sequence>
<dbReference type="OrthoDB" id="5479417at2"/>
<evidence type="ECO:0000313" key="2">
    <source>
        <dbReference type="EMBL" id="TXD39106.1"/>
    </source>
</evidence>
<dbReference type="EMBL" id="VOSM01000001">
    <property type="protein sequence ID" value="TXD39106.1"/>
    <property type="molecule type" value="Genomic_DNA"/>
</dbReference>
<reference evidence="2 3" key="1">
    <citation type="submission" date="2019-08" db="EMBL/GenBank/DDBJ databases">
        <title>Bradymonadales sp. TMQ4.</title>
        <authorList>
            <person name="Liang Q."/>
        </authorList>
    </citation>
    <scope>NUCLEOTIDE SEQUENCE [LARGE SCALE GENOMIC DNA]</scope>
    <source>
        <strain evidence="2 3">TMQ4</strain>
    </source>
</reference>
<organism evidence="2 3">
    <name type="scientific">Lujinxingia vulgaris</name>
    <dbReference type="NCBI Taxonomy" id="2600176"/>
    <lineage>
        <taxon>Bacteria</taxon>
        <taxon>Deltaproteobacteria</taxon>
        <taxon>Bradymonadales</taxon>
        <taxon>Lujinxingiaceae</taxon>
        <taxon>Lujinxingia</taxon>
    </lineage>
</organism>
<accession>A0A5C6XB11</accession>
<evidence type="ECO:0000313" key="3">
    <source>
        <dbReference type="Proteomes" id="UP000321412"/>
    </source>
</evidence>
<comment type="caution">
    <text evidence="2">The sequence shown here is derived from an EMBL/GenBank/DDBJ whole genome shotgun (WGS) entry which is preliminary data.</text>
</comment>
<name>A0A5C6XB11_9DELT</name>